<protein>
    <submittedName>
        <fullName evidence="2">Uncharacterized protein</fullName>
    </submittedName>
</protein>
<evidence type="ECO:0000256" key="1">
    <source>
        <dbReference type="SAM" id="MobiDB-lite"/>
    </source>
</evidence>
<evidence type="ECO:0000313" key="2">
    <source>
        <dbReference type="EMBL" id="KAE8240531.1"/>
    </source>
</evidence>
<sequence>MTGGPVHILAPISPPSSPYPSPPSSPSPTKQVLAPPSAPSQSQARSLSTGGEGASVYGTGGSNLRASPAADSAAAAAKDVEVPESICCFDDADRDTQPRQERPILIIPLLRSPRTAGGSGFSRELPTSQGMYATSATEFFLSAA</sequence>
<reference evidence="2" key="1">
    <citation type="submission" date="2016-04" db="EMBL/GenBank/DDBJ databases">
        <authorList>
            <person name="Nguyen H.D."/>
            <person name="Samba Siva P."/>
            <person name="Cullis J."/>
            <person name="Levesque C.A."/>
            <person name="Hambleton S."/>
        </authorList>
    </citation>
    <scope>NUCLEOTIDE SEQUENCE</scope>
    <source>
        <strain evidence="2">DAOMC 236416</strain>
    </source>
</reference>
<feature type="compositionally biased region" description="Pro residues" evidence="1">
    <location>
        <begin position="12"/>
        <end position="26"/>
    </location>
</feature>
<feature type="region of interest" description="Disordered" evidence="1">
    <location>
        <begin position="1"/>
        <end position="76"/>
    </location>
</feature>
<organism evidence="2 3">
    <name type="scientific">Tilletia indica</name>
    <dbReference type="NCBI Taxonomy" id="43049"/>
    <lineage>
        <taxon>Eukaryota</taxon>
        <taxon>Fungi</taxon>
        <taxon>Dikarya</taxon>
        <taxon>Basidiomycota</taxon>
        <taxon>Ustilaginomycotina</taxon>
        <taxon>Exobasidiomycetes</taxon>
        <taxon>Tilletiales</taxon>
        <taxon>Tilletiaceae</taxon>
        <taxon>Tilletia</taxon>
    </lineage>
</organism>
<dbReference type="EMBL" id="LWDF02001060">
    <property type="protein sequence ID" value="KAE8240531.1"/>
    <property type="molecule type" value="Genomic_DNA"/>
</dbReference>
<evidence type="ECO:0000313" key="3">
    <source>
        <dbReference type="Proteomes" id="UP000077521"/>
    </source>
</evidence>
<comment type="caution">
    <text evidence="2">The sequence shown here is derived from an EMBL/GenBank/DDBJ whole genome shotgun (WGS) entry which is preliminary data.</text>
</comment>
<dbReference type="Proteomes" id="UP000077521">
    <property type="component" value="Unassembled WGS sequence"/>
</dbReference>
<reference evidence="2" key="2">
    <citation type="journal article" date="2019" name="IMA Fungus">
        <title>Genome sequencing and comparison of five Tilletia species to identify candidate genes for the detection of regulated species infecting wheat.</title>
        <authorList>
            <person name="Nguyen H.D.T."/>
            <person name="Sultana T."/>
            <person name="Kesanakurti P."/>
            <person name="Hambleton S."/>
        </authorList>
    </citation>
    <scope>NUCLEOTIDE SEQUENCE</scope>
    <source>
        <strain evidence="2">DAOMC 236416</strain>
    </source>
</reference>
<dbReference type="AlphaFoldDB" id="A0A8T8SHW8"/>
<accession>A0A8T8SHW8</accession>
<feature type="compositionally biased region" description="Low complexity" evidence="1">
    <location>
        <begin position="66"/>
        <end position="76"/>
    </location>
</feature>
<keyword evidence="3" id="KW-1185">Reference proteome</keyword>
<name>A0A8T8SHW8_9BASI</name>
<proteinExistence type="predicted"/>
<gene>
    <name evidence="2" type="ORF">A4X13_0g7752</name>
</gene>
<feature type="compositionally biased region" description="Gly residues" evidence="1">
    <location>
        <begin position="50"/>
        <end position="61"/>
    </location>
</feature>